<accession>A5BC62</accession>
<evidence type="ECO:0000259" key="1">
    <source>
        <dbReference type="Pfam" id="PF07727"/>
    </source>
</evidence>
<dbReference type="CDD" id="cd09272">
    <property type="entry name" value="RNase_HI_RT_Ty1"/>
    <property type="match status" value="1"/>
</dbReference>
<evidence type="ECO:0000313" key="2">
    <source>
        <dbReference type="EMBL" id="CAN72201.1"/>
    </source>
</evidence>
<feature type="domain" description="Reverse transcriptase Ty1/copia-type" evidence="1">
    <location>
        <begin position="11"/>
        <end position="221"/>
    </location>
</feature>
<protein>
    <recommendedName>
        <fullName evidence="1">Reverse transcriptase Ty1/copia-type domain-containing protein</fullName>
    </recommendedName>
</protein>
<dbReference type="PANTHER" id="PTHR11439:SF474">
    <property type="entry name" value="SWIM-TYPE DOMAIN-CONTAINING PROTEIN"/>
    <property type="match status" value="1"/>
</dbReference>
<dbReference type="SUPFAM" id="SSF56672">
    <property type="entry name" value="DNA/RNA polymerases"/>
    <property type="match status" value="1"/>
</dbReference>
<dbReference type="InterPro" id="IPR013103">
    <property type="entry name" value="RVT_2"/>
</dbReference>
<organism evidence="2">
    <name type="scientific">Vitis vinifera</name>
    <name type="common">Grape</name>
    <dbReference type="NCBI Taxonomy" id="29760"/>
    <lineage>
        <taxon>Eukaryota</taxon>
        <taxon>Viridiplantae</taxon>
        <taxon>Streptophyta</taxon>
        <taxon>Embryophyta</taxon>
        <taxon>Tracheophyta</taxon>
        <taxon>Spermatophyta</taxon>
        <taxon>Magnoliopsida</taxon>
        <taxon>eudicotyledons</taxon>
        <taxon>Gunneridae</taxon>
        <taxon>Pentapetalae</taxon>
        <taxon>rosids</taxon>
        <taxon>Vitales</taxon>
        <taxon>Vitaceae</taxon>
        <taxon>Viteae</taxon>
        <taxon>Vitis</taxon>
    </lineage>
</organism>
<reference evidence="2" key="1">
    <citation type="journal article" date="2007" name="PLoS ONE">
        <title>The first genome sequence of an elite grapevine cultivar (Pinot noir Vitis vinifera L.): coping with a highly heterozygous genome.</title>
        <authorList>
            <person name="Velasco R."/>
            <person name="Zharkikh A."/>
            <person name="Troggio M."/>
            <person name="Cartwright D.A."/>
            <person name="Cestaro A."/>
            <person name="Pruss D."/>
            <person name="Pindo M."/>
            <person name="FitzGerald L.M."/>
            <person name="Vezzulli S."/>
            <person name="Reid J."/>
            <person name="Malacarne G."/>
            <person name="Iliev D."/>
            <person name="Coppola G."/>
            <person name="Wardell B."/>
            <person name="Micheletti D."/>
            <person name="Macalma T."/>
            <person name="Facci M."/>
            <person name="Mitchell J.T."/>
            <person name="Perazzolli M."/>
            <person name="Eldredge G."/>
            <person name="Gatto P."/>
            <person name="Oyzerski R."/>
            <person name="Moretto M."/>
            <person name="Gutin N."/>
            <person name="Stefanini M."/>
            <person name="Chen Y."/>
            <person name="Segala C."/>
            <person name="Davenport C."/>
            <person name="Dematte L."/>
            <person name="Mraz A."/>
            <person name="Battilana J."/>
            <person name="Stormo K."/>
            <person name="Costa F."/>
            <person name="Tao Q."/>
            <person name="Si-Ammour A."/>
            <person name="Harkins T."/>
            <person name="Lackey A."/>
            <person name="Perbost C."/>
            <person name="Taillon B."/>
            <person name="Stella A."/>
            <person name="Solovyev V."/>
            <person name="Fawcett J.A."/>
            <person name="Sterck L."/>
            <person name="Vandepoele K."/>
            <person name="Grando S.M."/>
            <person name="Toppo S."/>
            <person name="Moser C."/>
            <person name="Lanchbury J."/>
            <person name="Bogden R."/>
            <person name="Skolnick M."/>
            <person name="Sgaramella V."/>
            <person name="Bhatnagar S.K."/>
            <person name="Fontana P."/>
            <person name="Gutin A."/>
            <person name="Van de Peer Y."/>
            <person name="Salamini F."/>
            <person name="Viola R."/>
        </authorList>
    </citation>
    <scope>NUCLEOTIDE SEQUENCE</scope>
</reference>
<dbReference type="PANTHER" id="PTHR11439">
    <property type="entry name" value="GAG-POL-RELATED RETROTRANSPOSON"/>
    <property type="match status" value="1"/>
</dbReference>
<dbReference type="Pfam" id="PF07727">
    <property type="entry name" value="RVT_2"/>
    <property type="match status" value="1"/>
</dbReference>
<dbReference type="AlphaFoldDB" id="A5BC62"/>
<proteinExistence type="predicted"/>
<sequence length="398" mass="45082">MNDEFDALVQNGTWELVPSTSMQNLVGCKWVFRIKRLPDGSIDRYKAKLVAKCFHQRPDVDYHDTFSLVVKPTTIRLVLSLAISKDWQLRQLDVNNVFLQSHRSEDVYMAQPPEFVDRDNPIHVCKLKKAIYGLKQAPRAWYLELCQFLIESGFTKSHADTSLFILHSGDITIYLLVYVDDIIIIGTNTNIIQRYIDPLAQKFSIKDLSVLSYFLGIKVLTTPSVCCLLKGATSLIFLAGQKCLVQNLLLHHLLHMEISHFIQSSKKQRTIARSSIKAEYRSVAATTLEINWIFSLLTELGITLPTPHVIYCDNVGVTSLYSNPVFHSRMKHVAIDYHFIRDQVQSGVVRVTHVSSADQLVDALTKPLPRSRFQELRVKIGVSSGAPFLGGILENSLQ</sequence>
<gene>
    <name evidence="2" type="ORF">VITISV_014985</name>
</gene>
<dbReference type="InterPro" id="IPR043502">
    <property type="entry name" value="DNA/RNA_pol_sf"/>
</dbReference>
<name>A5BC62_VITVI</name>
<dbReference type="EMBL" id="AM454206">
    <property type="protein sequence ID" value="CAN72201.1"/>
    <property type="molecule type" value="Genomic_DNA"/>
</dbReference>